<protein>
    <submittedName>
        <fullName evidence="2">Uncharacterized protein</fullName>
    </submittedName>
</protein>
<gene>
    <name evidence="2" type="ORF">E4U43_004720</name>
</gene>
<evidence type="ECO:0000313" key="2">
    <source>
        <dbReference type="EMBL" id="KAG6015817.1"/>
    </source>
</evidence>
<feature type="region of interest" description="Disordered" evidence="1">
    <location>
        <begin position="1"/>
        <end position="34"/>
    </location>
</feature>
<dbReference type="EMBL" id="SRPW01000307">
    <property type="protein sequence ID" value="KAG6015817.1"/>
    <property type="molecule type" value="Genomic_DNA"/>
</dbReference>
<organism evidence="2 3">
    <name type="scientific">Claviceps pusilla</name>
    <dbReference type="NCBI Taxonomy" id="123648"/>
    <lineage>
        <taxon>Eukaryota</taxon>
        <taxon>Fungi</taxon>
        <taxon>Dikarya</taxon>
        <taxon>Ascomycota</taxon>
        <taxon>Pezizomycotina</taxon>
        <taxon>Sordariomycetes</taxon>
        <taxon>Hypocreomycetidae</taxon>
        <taxon>Hypocreales</taxon>
        <taxon>Clavicipitaceae</taxon>
        <taxon>Claviceps</taxon>
    </lineage>
</organism>
<reference evidence="2" key="1">
    <citation type="journal article" date="2020" name="bioRxiv">
        <title>Whole genome comparisons of ergot fungi reveals the divergence and evolution of species within the genus Claviceps are the result of varying mechanisms driving genome evolution and host range expansion.</title>
        <authorList>
            <person name="Wyka S.A."/>
            <person name="Mondo S.J."/>
            <person name="Liu M."/>
            <person name="Dettman J."/>
            <person name="Nalam V."/>
            <person name="Broders K.D."/>
        </authorList>
    </citation>
    <scope>NUCLEOTIDE SEQUENCE</scope>
    <source>
        <strain evidence="2">CCC 602</strain>
    </source>
</reference>
<sequence length="105" mass="11544">MCVHHSARWLKQGPRRHLPDAAQAASCKSHAGHNDWPSTDWSQYATADGHGNAVIAGRSIEQRHADGFVAIKDSSNSITESKSERASKADSKHQWTSIRPDRLSS</sequence>
<name>A0A9P7T087_9HYPO</name>
<evidence type="ECO:0000313" key="3">
    <source>
        <dbReference type="Proteomes" id="UP000748025"/>
    </source>
</evidence>
<keyword evidence="3" id="KW-1185">Reference proteome</keyword>
<dbReference type="AlphaFoldDB" id="A0A9P7T087"/>
<evidence type="ECO:0000256" key="1">
    <source>
        <dbReference type="SAM" id="MobiDB-lite"/>
    </source>
</evidence>
<accession>A0A9P7T087</accession>
<comment type="caution">
    <text evidence="2">The sequence shown here is derived from an EMBL/GenBank/DDBJ whole genome shotgun (WGS) entry which is preliminary data.</text>
</comment>
<dbReference type="Proteomes" id="UP000748025">
    <property type="component" value="Unassembled WGS sequence"/>
</dbReference>
<feature type="non-terminal residue" evidence="2">
    <location>
        <position position="1"/>
    </location>
</feature>
<proteinExistence type="predicted"/>
<feature type="region of interest" description="Disordered" evidence="1">
    <location>
        <begin position="74"/>
        <end position="105"/>
    </location>
</feature>
<feature type="compositionally biased region" description="Basic and acidic residues" evidence="1">
    <location>
        <begin position="81"/>
        <end position="105"/>
    </location>
</feature>
<feature type="compositionally biased region" description="Basic residues" evidence="1">
    <location>
        <begin position="1"/>
        <end position="16"/>
    </location>
</feature>